<comment type="caution">
    <text evidence="3">The sequence shown here is derived from an EMBL/GenBank/DDBJ whole genome shotgun (WGS) entry which is preliminary data.</text>
</comment>
<dbReference type="AlphaFoldDB" id="A0A3D8SQL0"/>
<reference evidence="3 4" key="1">
    <citation type="journal article" date="2018" name="IMA Fungus">
        <title>IMA Genome-F 9: Draft genome sequence of Annulohypoxylon stygium, Aspergillus mulundensis, Berkeleyomyces basicola (syn. Thielaviopsis basicola), Ceratocystis smalleyi, two Cercospora beticola strains, Coleophoma cylindrospora, Fusarium fracticaudum, Phialophora cf. hyalina, and Morchella septimelata.</title>
        <authorList>
            <person name="Wingfield B.D."/>
            <person name="Bills G.F."/>
            <person name="Dong Y."/>
            <person name="Huang W."/>
            <person name="Nel W.J."/>
            <person name="Swalarsk-Parry B.S."/>
            <person name="Vaghefi N."/>
            <person name="Wilken P.M."/>
            <person name="An Z."/>
            <person name="de Beer Z.W."/>
            <person name="De Vos L."/>
            <person name="Chen L."/>
            <person name="Duong T.A."/>
            <person name="Gao Y."/>
            <person name="Hammerbacher A."/>
            <person name="Kikkert J.R."/>
            <person name="Li Y."/>
            <person name="Li H."/>
            <person name="Li K."/>
            <person name="Li Q."/>
            <person name="Liu X."/>
            <person name="Ma X."/>
            <person name="Naidoo K."/>
            <person name="Pethybridge S.J."/>
            <person name="Sun J."/>
            <person name="Steenkamp E.T."/>
            <person name="van der Nest M.A."/>
            <person name="van Wyk S."/>
            <person name="Wingfield M.J."/>
            <person name="Xiong C."/>
            <person name="Yue Q."/>
            <person name="Zhang X."/>
        </authorList>
    </citation>
    <scope>NUCLEOTIDE SEQUENCE [LARGE SCALE GENOMIC DNA]</scope>
    <source>
        <strain evidence="3 4">BP6252</strain>
    </source>
</reference>
<dbReference type="EMBL" id="PDLM01000001">
    <property type="protein sequence ID" value="RDW88603.1"/>
    <property type="molecule type" value="Genomic_DNA"/>
</dbReference>
<name>A0A3D8SQL0_9HELO</name>
<dbReference type="Proteomes" id="UP000256645">
    <property type="component" value="Unassembled WGS sequence"/>
</dbReference>
<sequence length="655" mass="75121">MAGFDRGKRRLLLLLAAVGLVILLVNLSLLWGSDVPSKLNHIPIPGKAQSGQTTPPDPNIPKIPSWYHDNGHFEANVDDQHPIVALMKEADKAWNEYEDNRSTTFKETVARYRRKYGRHPPPGFREWYKFARDNHAHNLDDFEQIMDDLRPFWGVEPAVLRSLAAYMHENEREGVSGIHIRNQKVWKLTNANWRAETFASMVEKFIKYLPDMDIAMNRLDQPRVVVPWDDMQKLLAKEQDTRRLVPETLPEFTKQSKGLYVEKDDSAFRTDAQWFSAPGTQYMDIAKEACPPDSHARDPNSTVAAAEALYKESNGGFITNFNRSSDLCTIGPEIENNHGFLFASSTVVASKRLVPIFGECKVNVNSDILFPANMYYKNDERYAYDPTFDYDWDDKKDSMIWRGVTSGGTNTADNWMRMHRQRLALITNGTVMAGKDVRIMATDPDPEKAGEYHNYETFRAGEFADEHTDVGFTEPASCVPDCSFYDGVWTYKSMTSLSEQFKNKFLIDVDGHSFSGRWHAFLQSKSLGIKATIFREWHDSRIFAWRHFVPLDNRYDDIYSVLTYFIGLGKPGSPESGPYVQRHDFEGRKLGQQGREWASKVLRREDLEIYTFRLLLEYARVIDDNRDRIGYSGDGSELDKYDSSHPMTEANGAHG</sequence>
<keyword evidence="4" id="KW-1185">Reference proteome</keyword>
<accession>A0A3D8SQL0</accession>
<feature type="region of interest" description="Disordered" evidence="1">
    <location>
        <begin position="633"/>
        <end position="655"/>
    </location>
</feature>
<dbReference type="OrthoDB" id="541052at2759"/>
<evidence type="ECO:0000256" key="1">
    <source>
        <dbReference type="SAM" id="MobiDB-lite"/>
    </source>
</evidence>
<keyword evidence="3" id="KW-0808">Transferase</keyword>
<evidence type="ECO:0000259" key="2">
    <source>
        <dbReference type="SMART" id="SM00672"/>
    </source>
</evidence>
<organism evidence="3 4">
    <name type="scientific">Coleophoma cylindrospora</name>
    <dbReference type="NCBI Taxonomy" id="1849047"/>
    <lineage>
        <taxon>Eukaryota</taxon>
        <taxon>Fungi</taxon>
        <taxon>Dikarya</taxon>
        <taxon>Ascomycota</taxon>
        <taxon>Pezizomycotina</taxon>
        <taxon>Leotiomycetes</taxon>
        <taxon>Helotiales</taxon>
        <taxon>Dermateaceae</taxon>
        <taxon>Coleophoma</taxon>
    </lineage>
</organism>
<dbReference type="InterPro" id="IPR006598">
    <property type="entry name" value="CAP10"/>
</dbReference>
<dbReference type="GO" id="GO:0016740">
    <property type="term" value="F:transferase activity"/>
    <property type="evidence" value="ECO:0007669"/>
    <property type="project" value="UniProtKB-KW"/>
</dbReference>
<dbReference type="InterPro" id="IPR051091">
    <property type="entry name" value="O-Glucosyltr/Glycosyltrsf_90"/>
</dbReference>
<dbReference type="PANTHER" id="PTHR12203:SF22">
    <property type="entry name" value="CAPSULE ASSOCIATED PROTEIN"/>
    <property type="match status" value="1"/>
</dbReference>
<proteinExistence type="predicted"/>
<feature type="domain" description="Glycosyl transferase CAP10" evidence="2">
    <location>
        <begin position="323"/>
        <end position="625"/>
    </location>
</feature>
<protein>
    <submittedName>
        <fullName evidence="3">Glycosyltransferase family 90 protein</fullName>
    </submittedName>
</protein>
<dbReference type="Pfam" id="PF05686">
    <property type="entry name" value="Glyco_transf_90"/>
    <property type="match status" value="1"/>
</dbReference>
<evidence type="ECO:0000313" key="4">
    <source>
        <dbReference type="Proteomes" id="UP000256645"/>
    </source>
</evidence>
<dbReference type="PANTHER" id="PTHR12203">
    <property type="entry name" value="KDEL LYS-ASP-GLU-LEU CONTAINING - RELATED"/>
    <property type="match status" value="1"/>
</dbReference>
<evidence type="ECO:0000313" key="3">
    <source>
        <dbReference type="EMBL" id="RDW88603.1"/>
    </source>
</evidence>
<gene>
    <name evidence="3" type="ORF">BP6252_00635</name>
</gene>
<dbReference type="SMART" id="SM00672">
    <property type="entry name" value="CAP10"/>
    <property type="match status" value="1"/>
</dbReference>